<evidence type="ECO:0000256" key="3">
    <source>
        <dbReference type="ARBA" id="ARBA00022692"/>
    </source>
</evidence>
<dbReference type="EMBL" id="JBHUEK010000010">
    <property type="protein sequence ID" value="MFD1778835.1"/>
    <property type="molecule type" value="Genomic_DNA"/>
</dbReference>
<gene>
    <name evidence="7" type="ORF">ACFSFW_09155</name>
</gene>
<feature type="transmembrane region" description="Helical" evidence="6">
    <location>
        <begin position="168"/>
        <end position="187"/>
    </location>
</feature>
<keyword evidence="4 6" id="KW-1133">Transmembrane helix</keyword>
<sequence length="204" mass="21995">MKLMNKGLILGIAAIIQGFAMATFLFPHYIPTGGAASVAVLVNFLAGTPFDITLWVLNAGLLFAAIKWLGKEAAIWTLYCVTVTALTIRLISPLVTNPISNVIVDLIVGSMIFGVGIGILFRMGASSGGMDILALIISKLKGFSPGKTLFAINGTILLATGIIVDWKIIIYALVSQFISTRIIDLLYKVQLPKRQIQKHNTNTY</sequence>
<evidence type="ECO:0000256" key="6">
    <source>
        <dbReference type="SAM" id="Phobius"/>
    </source>
</evidence>
<dbReference type="InterPro" id="IPR003740">
    <property type="entry name" value="YitT"/>
</dbReference>
<evidence type="ECO:0000256" key="2">
    <source>
        <dbReference type="ARBA" id="ARBA00022475"/>
    </source>
</evidence>
<dbReference type="RefSeq" id="WP_388037391.1">
    <property type="nucleotide sequence ID" value="NZ_JBHUEK010000010.1"/>
</dbReference>
<organism evidence="7 8">
    <name type="scientific">Fredinandcohnia salidurans</name>
    <dbReference type="NCBI Taxonomy" id="2595041"/>
    <lineage>
        <taxon>Bacteria</taxon>
        <taxon>Bacillati</taxon>
        <taxon>Bacillota</taxon>
        <taxon>Bacilli</taxon>
        <taxon>Bacillales</taxon>
        <taxon>Bacillaceae</taxon>
        <taxon>Fredinandcohnia</taxon>
    </lineage>
</organism>
<feature type="transmembrane region" description="Helical" evidence="6">
    <location>
        <begin position="36"/>
        <end position="66"/>
    </location>
</feature>
<feature type="transmembrane region" description="Helical" evidence="6">
    <location>
        <begin position="73"/>
        <end position="92"/>
    </location>
</feature>
<keyword evidence="8" id="KW-1185">Reference proteome</keyword>
<feature type="transmembrane region" description="Helical" evidence="6">
    <location>
        <begin position="98"/>
        <end position="121"/>
    </location>
</feature>
<dbReference type="Pfam" id="PF02588">
    <property type="entry name" value="YitT_membrane"/>
    <property type="match status" value="1"/>
</dbReference>
<dbReference type="PANTHER" id="PTHR33545:SF9">
    <property type="entry name" value="UPF0750 MEMBRANE PROTEIN YITE"/>
    <property type="match status" value="1"/>
</dbReference>
<dbReference type="InterPro" id="IPR051461">
    <property type="entry name" value="UPF0750_membrane"/>
</dbReference>
<reference evidence="8" key="1">
    <citation type="journal article" date="2019" name="Int. J. Syst. Evol. Microbiol.">
        <title>The Global Catalogue of Microorganisms (GCM) 10K type strain sequencing project: providing services to taxonomists for standard genome sequencing and annotation.</title>
        <authorList>
            <consortium name="The Broad Institute Genomics Platform"/>
            <consortium name="The Broad Institute Genome Sequencing Center for Infectious Disease"/>
            <person name="Wu L."/>
            <person name="Ma J."/>
        </authorList>
    </citation>
    <scope>NUCLEOTIDE SEQUENCE [LARGE SCALE GENOMIC DNA]</scope>
    <source>
        <strain evidence="8">CCUG 15531</strain>
    </source>
</reference>
<dbReference type="PANTHER" id="PTHR33545">
    <property type="entry name" value="UPF0750 MEMBRANE PROTEIN YITT-RELATED"/>
    <property type="match status" value="1"/>
</dbReference>
<keyword evidence="5 6" id="KW-0472">Membrane</keyword>
<evidence type="ECO:0000313" key="7">
    <source>
        <dbReference type="EMBL" id="MFD1778835.1"/>
    </source>
</evidence>
<dbReference type="Proteomes" id="UP001597227">
    <property type="component" value="Unassembled WGS sequence"/>
</dbReference>
<feature type="transmembrane region" description="Helical" evidence="6">
    <location>
        <begin position="142"/>
        <end position="162"/>
    </location>
</feature>
<protein>
    <submittedName>
        <fullName evidence="7">YitT family protein</fullName>
    </submittedName>
</protein>
<comment type="caution">
    <text evidence="7">The sequence shown here is derived from an EMBL/GenBank/DDBJ whole genome shotgun (WGS) entry which is preliminary data.</text>
</comment>
<evidence type="ECO:0000256" key="1">
    <source>
        <dbReference type="ARBA" id="ARBA00004651"/>
    </source>
</evidence>
<evidence type="ECO:0000256" key="5">
    <source>
        <dbReference type="ARBA" id="ARBA00023136"/>
    </source>
</evidence>
<comment type="subcellular location">
    <subcellularLocation>
        <location evidence="1">Cell membrane</location>
        <topology evidence="1">Multi-pass membrane protein</topology>
    </subcellularLocation>
</comment>
<keyword evidence="3 6" id="KW-0812">Transmembrane</keyword>
<name>A0ABW4MR20_9BACI</name>
<accession>A0ABW4MR20</accession>
<evidence type="ECO:0000313" key="8">
    <source>
        <dbReference type="Proteomes" id="UP001597227"/>
    </source>
</evidence>
<proteinExistence type="predicted"/>
<keyword evidence="2" id="KW-1003">Cell membrane</keyword>
<evidence type="ECO:0000256" key="4">
    <source>
        <dbReference type="ARBA" id="ARBA00022989"/>
    </source>
</evidence>
<feature type="transmembrane region" description="Helical" evidence="6">
    <location>
        <begin position="7"/>
        <end position="30"/>
    </location>
</feature>